<evidence type="ECO:0000256" key="2">
    <source>
        <dbReference type="SAM" id="MobiDB-lite"/>
    </source>
</evidence>
<dbReference type="PANTHER" id="PTHR12096">
    <property type="entry name" value="NUCLEAR PROTEIN SKIP-RELATED"/>
    <property type="match status" value="1"/>
</dbReference>
<dbReference type="EMBL" id="JPKZ01001758">
    <property type="protein sequence ID" value="KHN80171.1"/>
    <property type="molecule type" value="Genomic_DNA"/>
</dbReference>
<reference evidence="4 5" key="1">
    <citation type="submission" date="2014-11" db="EMBL/GenBank/DDBJ databases">
        <title>Genetic blueprint of the zoonotic pathogen Toxocara canis.</title>
        <authorList>
            <person name="Zhu X.-Q."/>
            <person name="Korhonen P.K."/>
            <person name="Cai H."/>
            <person name="Young N.D."/>
            <person name="Nejsum P."/>
            <person name="von Samson-Himmelstjerna G."/>
            <person name="Boag P.R."/>
            <person name="Tan P."/>
            <person name="Li Q."/>
            <person name="Min J."/>
            <person name="Yang Y."/>
            <person name="Wang X."/>
            <person name="Fang X."/>
            <person name="Hall R.S."/>
            <person name="Hofmann A."/>
            <person name="Sternberg P.W."/>
            <person name="Jex A.R."/>
            <person name="Gasser R.B."/>
        </authorList>
    </citation>
    <scope>NUCLEOTIDE SEQUENCE [LARGE SCALE GENOMIC DNA]</scope>
    <source>
        <strain evidence="4">PN_DK_2014</strain>
    </source>
</reference>
<organism evidence="4 5">
    <name type="scientific">Toxocara canis</name>
    <name type="common">Canine roundworm</name>
    <dbReference type="NCBI Taxonomy" id="6265"/>
    <lineage>
        <taxon>Eukaryota</taxon>
        <taxon>Metazoa</taxon>
        <taxon>Ecdysozoa</taxon>
        <taxon>Nematoda</taxon>
        <taxon>Chromadorea</taxon>
        <taxon>Rhabditida</taxon>
        <taxon>Spirurina</taxon>
        <taxon>Ascaridomorpha</taxon>
        <taxon>Ascaridoidea</taxon>
        <taxon>Toxocaridae</taxon>
        <taxon>Toxocara</taxon>
    </lineage>
</organism>
<feature type="region of interest" description="Disordered" evidence="2">
    <location>
        <begin position="316"/>
        <end position="341"/>
    </location>
</feature>
<dbReference type="OrthoDB" id="666364at2759"/>
<evidence type="ECO:0000259" key="3">
    <source>
        <dbReference type="Pfam" id="PF02731"/>
    </source>
</evidence>
<keyword evidence="5" id="KW-1185">Reference proteome</keyword>
<gene>
    <name evidence="4" type="primary">T27F2.1</name>
    <name evidence="4" type="ORF">Tcan_16963</name>
</gene>
<evidence type="ECO:0000313" key="5">
    <source>
        <dbReference type="Proteomes" id="UP000031036"/>
    </source>
</evidence>
<comment type="similarity">
    <text evidence="1">Belongs to the SNW family.</text>
</comment>
<protein>
    <submittedName>
        <fullName evidence="4">Uncharacterized protein T27F2.1</fullName>
    </submittedName>
</protein>
<dbReference type="GO" id="GO:0005681">
    <property type="term" value="C:spliceosomal complex"/>
    <property type="evidence" value="ECO:0007669"/>
    <property type="project" value="InterPro"/>
</dbReference>
<feature type="compositionally biased region" description="Polar residues" evidence="2">
    <location>
        <begin position="1"/>
        <end position="21"/>
    </location>
</feature>
<dbReference type="Pfam" id="PF02731">
    <property type="entry name" value="SKIP_SNW"/>
    <property type="match status" value="1"/>
</dbReference>
<evidence type="ECO:0000256" key="1">
    <source>
        <dbReference type="ARBA" id="ARBA00010197"/>
    </source>
</evidence>
<accession>A0A0B2V9N8</accession>
<dbReference type="GO" id="GO:0000398">
    <property type="term" value="P:mRNA splicing, via spliceosome"/>
    <property type="evidence" value="ECO:0007669"/>
    <property type="project" value="InterPro"/>
</dbReference>
<sequence length="641" mass="71985">MARSVATSTWRCSDAASSGSRQMEKLPAASMVRTTKSMKSQLFKVFKAQLLSVGRTMSIKLSELLPAPSAPADEWSSVRRDPWFRGREDALASGASSGAVVIKEPPPYGKRKGWIPRTPEDFGDGGAFPEIPVAQFPLGMGMETQRKTGAEKTIALQYDAEGKLRHDAIARIGHSKDKIIYSRLSDMKSKVIDEEDDSFQRPDEETIAEKTEATRLALEKITASKVASALPVRHAEKQAPVQYIRYTPSQQGGGHNSGAQQRIIRMVASALPVRHAEKQAPVQYIRYTPSQQGGGHNSGAQQRIIRMVEEQKDPMEPPKFKINQKIPRAPPSPPAPVMHSPTRKTTVKEQADWKIPPCISNWKNPKGYTVALDKRLAADGRGLQQIHINENFAKLAESLYLADRTAREAVETRAQMERRVAQNKKAEQEEKMRLMAQKARQERAQMKKAHEGEAGNEEARERDQIRRDRLDEHRRERNIARNNPDKLERLKRGKERDISEKIALGLPDARARNTDTQFDQRLFDQTKGLDSGGIDDETYNAYDKPWRAHDNIQQHIYRPSKNLDKDLYGDDLDRIINTNRFVPDKGFSGTEGGATRTAGPVQFEKDEEDIFGLGQLLQSAKEVKKRGAEGGDEASSSKKRR</sequence>
<dbReference type="InterPro" id="IPR017862">
    <property type="entry name" value="SKI-int_prot_SKIP"/>
</dbReference>
<comment type="caution">
    <text evidence="4">The sequence shown here is derived from an EMBL/GenBank/DDBJ whole genome shotgun (WGS) entry which is preliminary data.</text>
</comment>
<feature type="region of interest" description="Disordered" evidence="2">
    <location>
        <begin position="1"/>
        <end position="26"/>
    </location>
</feature>
<dbReference type="InterPro" id="IPR004015">
    <property type="entry name" value="SKI-int_prot_SKIP_SNW-dom"/>
</dbReference>
<dbReference type="Proteomes" id="UP000031036">
    <property type="component" value="Unassembled WGS sequence"/>
</dbReference>
<dbReference type="OMA" id="FYDHTND"/>
<feature type="domain" description="SKI-interacting protein SKIP SNW" evidence="3">
    <location>
        <begin position="283"/>
        <end position="443"/>
    </location>
</feature>
<proteinExistence type="inferred from homology"/>
<dbReference type="AlphaFoldDB" id="A0A0B2V9N8"/>
<feature type="region of interest" description="Disordered" evidence="2">
    <location>
        <begin position="439"/>
        <end position="494"/>
    </location>
</feature>
<evidence type="ECO:0000313" key="4">
    <source>
        <dbReference type="EMBL" id="KHN80171.1"/>
    </source>
</evidence>
<name>A0A0B2V9N8_TOXCA</name>
<feature type="region of interest" description="Disordered" evidence="2">
    <location>
        <begin position="621"/>
        <end position="641"/>
    </location>
</feature>
<dbReference type="STRING" id="6265.A0A0B2V9N8"/>